<keyword evidence="2" id="KW-1185">Reference proteome</keyword>
<sequence length="217" mass="26280">MIIQNVDFIEYFNKNSIENCLNLFYYHIRYIMDHFIPKIQIRESEYPKWFSKELRTLIKQKKIPHNIYKYSNNITNYQKFSNLRTKCKHLRHRDYTLHIQISQNAVKSNPKLFWEFVNENNKNSHKLPNTMSYLDKEVNNGNDIIDIFNELWNINYKTAIGPDEISPLFLKKCAFLLTPAITSLFNKYFSRTMEILIYNPDFQKKQQMLNKQLLSYI</sequence>
<reference evidence="1 2" key="1">
    <citation type="submission" date="2019-08" db="EMBL/GenBank/DDBJ databases">
        <title>The genome of the soybean aphid Biotype 1, its phylome, world population structure and adaptation to the North American continent.</title>
        <authorList>
            <person name="Giordano R."/>
            <person name="Donthu R.K."/>
            <person name="Hernandez A.G."/>
            <person name="Wright C.L."/>
            <person name="Zimin A.V."/>
        </authorList>
    </citation>
    <scope>NUCLEOTIDE SEQUENCE [LARGE SCALE GENOMIC DNA]</scope>
    <source>
        <tissue evidence="1">Whole aphids</tissue>
    </source>
</reference>
<name>A0A6G0TH51_APHGL</name>
<evidence type="ECO:0000313" key="2">
    <source>
        <dbReference type="Proteomes" id="UP000475862"/>
    </source>
</evidence>
<gene>
    <name evidence="1" type="ORF">AGLY_009831</name>
</gene>
<dbReference type="EMBL" id="VYZN01000038">
    <property type="protein sequence ID" value="KAE9532750.1"/>
    <property type="molecule type" value="Genomic_DNA"/>
</dbReference>
<dbReference type="Proteomes" id="UP000475862">
    <property type="component" value="Unassembled WGS sequence"/>
</dbReference>
<organism evidence="1 2">
    <name type="scientific">Aphis glycines</name>
    <name type="common">Soybean aphid</name>
    <dbReference type="NCBI Taxonomy" id="307491"/>
    <lineage>
        <taxon>Eukaryota</taxon>
        <taxon>Metazoa</taxon>
        <taxon>Ecdysozoa</taxon>
        <taxon>Arthropoda</taxon>
        <taxon>Hexapoda</taxon>
        <taxon>Insecta</taxon>
        <taxon>Pterygota</taxon>
        <taxon>Neoptera</taxon>
        <taxon>Paraneoptera</taxon>
        <taxon>Hemiptera</taxon>
        <taxon>Sternorrhyncha</taxon>
        <taxon>Aphidomorpha</taxon>
        <taxon>Aphidoidea</taxon>
        <taxon>Aphididae</taxon>
        <taxon>Aphidini</taxon>
        <taxon>Aphis</taxon>
        <taxon>Aphis</taxon>
    </lineage>
</organism>
<protein>
    <submittedName>
        <fullName evidence="1">Uncharacterized protein</fullName>
    </submittedName>
</protein>
<dbReference type="OrthoDB" id="6629632at2759"/>
<dbReference type="AlphaFoldDB" id="A0A6G0TH51"/>
<evidence type="ECO:0000313" key="1">
    <source>
        <dbReference type="EMBL" id="KAE9532750.1"/>
    </source>
</evidence>
<accession>A0A6G0TH51</accession>
<comment type="caution">
    <text evidence="1">The sequence shown here is derived from an EMBL/GenBank/DDBJ whole genome shotgun (WGS) entry which is preliminary data.</text>
</comment>
<proteinExistence type="predicted"/>